<dbReference type="AlphaFoldDB" id="A0A8H4W6F2"/>
<dbReference type="Proteomes" id="UP000566819">
    <property type="component" value="Unassembled WGS sequence"/>
</dbReference>
<name>A0A8H4W6F2_9HELO</name>
<protein>
    <submittedName>
        <fullName evidence="1">Uncharacterized protein</fullName>
    </submittedName>
</protein>
<reference evidence="1 2" key="1">
    <citation type="submission" date="2020-03" db="EMBL/GenBank/DDBJ databases">
        <title>Draft Genome Sequence of Cudoniella acicularis.</title>
        <authorList>
            <person name="Buettner E."/>
            <person name="Kellner H."/>
        </authorList>
    </citation>
    <scope>NUCLEOTIDE SEQUENCE [LARGE SCALE GENOMIC DNA]</scope>
    <source>
        <strain evidence="1 2">DSM 108380</strain>
    </source>
</reference>
<dbReference type="EMBL" id="JAAMPI010000261">
    <property type="protein sequence ID" value="KAF4633420.1"/>
    <property type="molecule type" value="Genomic_DNA"/>
</dbReference>
<proteinExistence type="predicted"/>
<dbReference type="OrthoDB" id="5426982at2759"/>
<sequence>MEFDPGHTAFSYPSRPCKLDRSISWTKITKSPIQYSSNNGLDYDYGGHSQTMEFFDMPSMFEDALRQLTSSPCFAYPPESFQTNSPLPPSPAFQNTMVQTELLYAEKPRGDPLDLDMNNYQDFWDTALSLDTQQDFSSHLWPTLMSDDQILSSSSLDYLGKPLELTNDISRLPSYQIEQSSHPSSIVYSDPHLAIPTLDTIYEELGGTTQTMRYVIVPSSLPDIDEFDRFGRKILLASDGGHSGNITLLLDKFLTTYSYHRESDYQNRWLNNLVAYGFLNLRDGSYDLLGHPRSQNSQRYISKTVHDQIRLLAAEGLEPAEKIVFSELDNINKQVYRNKHARMIIGIFLLRLMLLYRDRLVRDDTRLSLPRQKKCQEKLPLQYDDVLKILLPDLTKQQKTKKRRKTYH</sequence>
<accession>A0A8H4W6F2</accession>
<gene>
    <name evidence="1" type="ORF">G7Y89_g4699</name>
</gene>
<organism evidence="1 2">
    <name type="scientific">Cudoniella acicularis</name>
    <dbReference type="NCBI Taxonomy" id="354080"/>
    <lineage>
        <taxon>Eukaryota</taxon>
        <taxon>Fungi</taxon>
        <taxon>Dikarya</taxon>
        <taxon>Ascomycota</taxon>
        <taxon>Pezizomycotina</taxon>
        <taxon>Leotiomycetes</taxon>
        <taxon>Helotiales</taxon>
        <taxon>Tricladiaceae</taxon>
        <taxon>Cudoniella</taxon>
    </lineage>
</organism>
<evidence type="ECO:0000313" key="1">
    <source>
        <dbReference type="EMBL" id="KAF4633420.1"/>
    </source>
</evidence>
<keyword evidence="2" id="KW-1185">Reference proteome</keyword>
<comment type="caution">
    <text evidence="1">The sequence shown here is derived from an EMBL/GenBank/DDBJ whole genome shotgun (WGS) entry which is preliminary data.</text>
</comment>
<evidence type="ECO:0000313" key="2">
    <source>
        <dbReference type="Proteomes" id="UP000566819"/>
    </source>
</evidence>